<evidence type="ECO:0000256" key="6">
    <source>
        <dbReference type="ARBA" id="ARBA00031154"/>
    </source>
</evidence>
<dbReference type="GO" id="GO:0030234">
    <property type="term" value="F:enzyme regulator activity"/>
    <property type="evidence" value="ECO:0007669"/>
    <property type="project" value="TreeGrafter"/>
</dbReference>
<dbReference type="GO" id="GO:0006750">
    <property type="term" value="P:glutathione biosynthetic process"/>
    <property type="evidence" value="ECO:0007669"/>
    <property type="project" value="UniProtKB-UniPathway"/>
</dbReference>
<dbReference type="OMA" id="AHEWIPL"/>
<accession>A0A158PIA5</accession>
<evidence type="ECO:0000313" key="10">
    <source>
        <dbReference type="Proteomes" id="UP000267027"/>
    </source>
</evidence>
<dbReference type="PANTHER" id="PTHR13295:SF4">
    <property type="entry name" value="GLUTAMATE--CYSTEINE LIGASE REGULATORY SUBUNIT"/>
    <property type="match status" value="1"/>
</dbReference>
<keyword evidence="10" id="KW-1185">Reference proteome</keyword>
<organism evidence="11">
    <name type="scientific">Angiostrongylus costaricensis</name>
    <name type="common">Nematode worm</name>
    <dbReference type="NCBI Taxonomy" id="334426"/>
    <lineage>
        <taxon>Eukaryota</taxon>
        <taxon>Metazoa</taxon>
        <taxon>Ecdysozoa</taxon>
        <taxon>Nematoda</taxon>
        <taxon>Chromadorea</taxon>
        <taxon>Rhabditida</taxon>
        <taxon>Rhabditina</taxon>
        <taxon>Rhabditomorpha</taxon>
        <taxon>Strongyloidea</taxon>
        <taxon>Metastrongylidae</taxon>
        <taxon>Angiostrongylus</taxon>
    </lineage>
</organism>
<dbReference type="SUPFAM" id="SSF51430">
    <property type="entry name" value="NAD(P)-linked oxidoreductase"/>
    <property type="match status" value="1"/>
</dbReference>
<dbReference type="WBParaSite" id="ACOC_0000734001-mRNA-1">
    <property type="protein sequence ID" value="ACOC_0000734001-mRNA-1"/>
    <property type="gene ID" value="ACOC_0000734001"/>
</dbReference>
<comment type="similarity">
    <text evidence="2">Belongs to the aldo/keto reductase family. Glutamate--cysteine ligase light chain subfamily.</text>
</comment>
<evidence type="ECO:0000256" key="8">
    <source>
        <dbReference type="ARBA" id="ARBA00032926"/>
    </source>
</evidence>
<evidence type="ECO:0000256" key="4">
    <source>
        <dbReference type="ARBA" id="ARBA00022684"/>
    </source>
</evidence>
<dbReference type="OrthoDB" id="5596051at2759"/>
<dbReference type="InterPro" id="IPR036812">
    <property type="entry name" value="NAD(P)_OxRdtase_dom_sf"/>
</dbReference>
<name>A0A158PIA5_ANGCS</name>
<evidence type="ECO:0000256" key="1">
    <source>
        <dbReference type="ARBA" id="ARBA00005006"/>
    </source>
</evidence>
<comment type="subunit">
    <text evidence="3">Heterodimer of a catalytic heavy chain and a regulatory light chain.</text>
</comment>
<evidence type="ECO:0000313" key="9">
    <source>
        <dbReference type="EMBL" id="VDM58926.1"/>
    </source>
</evidence>
<keyword evidence="4" id="KW-0317">Glutathione biosynthesis</keyword>
<evidence type="ECO:0000256" key="3">
    <source>
        <dbReference type="ARBA" id="ARBA00011532"/>
    </source>
</evidence>
<evidence type="ECO:0000313" key="11">
    <source>
        <dbReference type="WBParaSite" id="ACOC_0000734001-mRNA-1"/>
    </source>
</evidence>
<dbReference type="Proteomes" id="UP000267027">
    <property type="component" value="Unassembled WGS sequence"/>
</dbReference>
<sequence>MSSIQSGGVFAVHTGNLNNCLELVTRRYKNSASEITAAFKYLAAQHSTVIRTSEAVFSPNIEVLHHPMTDVCLSSFSADDVGDAVRIALETLQLGTLSQLIVSFPHEESEHHYVTLIPLCYNLPFQQLLSDDFLKEPLLILPAHGAYPICFSVKQSDLSDDCWLRKVTPIWSTVESLVKKEVVHSVGVSDLDVDRLRLLSEAAKESPPTIDHYSIDGCCTVPKELVDYAKSHDIQLLTHNDPRNLELDADVIDSVDKITGSGKNLSTRWASRYTIWIRSRSVMAAKGYLVSFMKH</sequence>
<dbReference type="GO" id="GO:0017109">
    <property type="term" value="C:glutamate-cysteine ligase complex"/>
    <property type="evidence" value="ECO:0007669"/>
    <property type="project" value="TreeGrafter"/>
</dbReference>
<dbReference type="AlphaFoldDB" id="A0A158PIA5"/>
<dbReference type="EMBL" id="UYYA01004030">
    <property type="protein sequence ID" value="VDM58926.1"/>
    <property type="molecule type" value="Genomic_DNA"/>
</dbReference>
<proteinExistence type="inferred from homology"/>
<dbReference type="STRING" id="334426.A0A158PIA5"/>
<evidence type="ECO:0000256" key="5">
    <source>
        <dbReference type="ARBA" id="ARBA00030406"/>
    </source>
</evidence>
<gene>
    <name evidence="9" type="ORF">ACOC_LOCUS7341</name>
</gene>
<reference evidence="11" key="1">
    <citation type="submission" date="2016-04" db="UniProtKB">
        <authorList>
            <consortium name="WormBaseParasite"/>
        </authorList>
    </citation>
    <scope>IDENTIFICATION</scope>
</reference>
<dbReference type="UniPathway" id="UPA00142">
    <property type="reaction ID" value="UER00209"/>
</dbReference>
<dbReference type="InterPro" id="IPR032963">
    <property type="entry name" value="Gclm"/>
</dbReference>
<reference evidence="9 10" key="2">
    <citation type="submission" date="2018-11" db="EMBL/GenBank/DDBJ databases">
        <authorList>
            <consortium name="Pathogen Informatics"/>
        </authorList>
    </citation>
    <scope>NUCLEOTIDE SEQUENCE [LARGE SCALE GENOMIC DNA]</scope>
    <source>
        <strain evidence="9 10">Costa Rica</strain>
    </source>
</reference>
<dbReference type="GO" id="GO:0035226">
    <property type="term" value="F:glutamate-cysteine ligase catalytic subunit binding"/>
    <property type="evidence" value="ECO:0007669"/>
    <property type="project" value="InterPro"/>
</dbReference>
<evidence type="ECO:0000256" key="7">
    <source>
        <dbReference type="ARBA" id="ARBA00031732"/>
    </source>
</evidence>
<protein>
    <recommendedName>
        <fullName evidence="7">GCS light chain</fullName>
    </recommendedName>
    <alternativeName>
        <fullName evidence="5">Gamma-ECS regulatory subunit</fullName>
    </alternativeName>
    <alternativeName>
        <fullName evidence="8">Gamma-glutamylcysteine synthetase regulatory subunit</fullName>
    </alternativeName>
    <alternativeName>
        <fullName evidence="6">Glutamate--cysteine ligase modifier subunit</fullName>
    </alternativeName>
</protein>
<comment type="pathway">
    <text evidence="1">Sulfur metabolism; glutathione biosynthesis; glutathione from L-cysteine and L-glutamate: step 1/2.</text>
</comment>
<dbReference type="Gene3D" id="3.20.20.100">
    <property type="entry name" value="NADP-dependent oxidoreductase domain"/>
    <property type="match status" value="1"/>
</dbReference>
<evidence type="ECO:0000256" key="2">
    <source>
        <dbReference type="ARBA" id="ARBA00008612"/>
    </source>
</evidence>
<dbReference type="PANTHER" id="PTHR13295">
    <property type="entry name" value="GLUTAMATE CYSTEINE LIGASE REGULATORY SUBUNIT"/>
    <property type="match status" value="1"/>
</dbReference>